<name>I0HH98_ACTM4</name>
<dbReference type="SUPFAM" id="SSF51905">
    <property type="entry name" value="FAD/NAD(P)-binding domain"/>
    <property type="match status" value="1"/>
</dbReference>
<dbReference type="InterPro" id="IPR050493">
    <property type="entry name" value="FAD-dep_Monooxygenase_BioMet"/>
</dbReference>
<dbReference type="RefSeq" id="WP_014447270.1">
    <property type="nucleotide sequence ID" value="NC_017093.1"/>
</dbReference>
<dbReference type="AlphaFoldDB" id="I0HH98"/>
<evidence type="ECO:0000256" key="1">
    <source>
        <dbReference type="ARBA" id="ARBA00023002"/>
    </source>
</evidence>
<dbReference type="eggNOG" id="COG0654">
    <property type="taxonomic scope" value="Bacteria"/>
</dbReference>
<dbReference type="EMBL" id="AP012319">
    <property type="protein sequence ID" value="BAL92385.1"/>
    <property type="molecule type" value="Genomic_DNA"/>
</dbReference>
<dbReference type="PRINTS" id="PR00420">
    <property type="entry name" value="RNGMNOXGNASE"/>
</dbReference>
<protein>
    <submittedName>
        <fullName evidence="5">Putative monooxygenase</fullName>
    </submittedName>
</protein>
<evidence type="ECO:0000256" key="3">
    <source>
        <dbReference type="SAM" id="MobiDB-lite"/>
    </source>
</evidence>
<feature type="domain" description="FAD-binding" evidence="4">
    <location>
        <begin position="273"/>
        <end position="396"/>
    </location>
</feature>
<dbReference type="PATRIC" id="fig|512565.3.peg.7172"/>
<feature type="compositionally biased region" description="Basic and acidic residues" evidence="3">
    <location>
        <begin position="218"/>
        <end position="253"/>
    </location>
</feature>
<reference evidence="5 6" key="1">
    <citation type="submission" date="2012-02" db="EMBL/GenBank/DDBJ databases">
        <title>Complete genome sequence of Actinoplanes missouriensis 431 (= NBRC 102363).</title>
        <authorList>
            <person name="Ohnishi Y."/>
            <person name="Ishikawa J."/>
            <person name="Sekine M."/>
            <person name="Hosoyama A."/>
            <person name="Harada T."/>
            <person name="Narita H."/>
            <person name="Hata T."/>
            <person name="Konno Y."/>
            <person name="Tutikane K."/>
            <person name="Fujita N."/>
            <person name="Horinouchi S."/>
            <person name="Hayakawa M."/>
        </authorList>
    </citation>
    <scope>NUCLEOTIDE SEQUENCE [LARGE SCALE GENOMIC DNA]</scope>
    <source>
        <strain evidence="6">ATCC 14538 / DSM 43046 / CBS 188.64 / JCM 3121 / NBRC 102363 / NCIMB 12654 / NRRL B-3342 / UNCC 431</strain>
    </source>
</reference>
<dbReference type="HOGENOM" id="CLU_009665_19_5_11"/>
<dbReference type="GO" id="GO:0004497">
    <property type="term" value="F:monooxygenase activity"/>
    <property type="evidence" value="ECO:0007669"/>
    <property type="project" value="UniProtKB-KW"/>
</dbReference>
<gene>
    <name evidence="5" type="ordered locus">AMIS_71650</name>
</gene>
<proteinExistence type="predicted"/>
<sequence>MTNKPRALIAGGGIAGAVTAIALHRAGWEPRVFEARERGADERGAFLTVAVNGVAALRDLGLDPERMLAAGFPTPALAMCNSRGKRLAVLPLGGPAADGSTTTTIRRADLYAALRSAAAERGIPIEHGRRVVGFTEPGVTVRFEDGGEAEGELLVGADGLRSRVRAALNPGAAEPAYLGLLNAGGFTSRPVDAGVPGLVQMAFGRRAFFGWVVEPPHEPPHAPPREPLREPAYEPSHEPPYEPSHEPPHEPAHEPAAGSGPVAEDRPGNRVWWFANPPRREPVRPGEFTPESWKNYLIDLFDGDDLPAAAIIRASDEVLGPWNTEDLRRVPVWRSRRTVLIGDAAHAVSPSSGQGASMAIEDAVTLGRCLAATGDTAAALEKYERLRRTRVQKVVAHGRRNGSGKTAGPVGAAIRDAMFPLVAKMLTRKGDPQAWIFEHRVPEIV</sequence>
<dbReference type="Pfam" id="PF01494">
    <property type="entry name" value="FAD_binding_3"/>
    <property type="match status" value="2"/>
</dbReference>
<keyword evidence="1" id="KW-0560">Oxidoreductase</keyword>
<dbReference type="Proteomes" id="UP000007882">
    <property type="component" value="Chromosome"/>
</dbReference>
<keyword evidence="2 5" id="KW-0503">Monooxygenase</keyword>
<feature type="region of interest" description="Disordered" evidence="3">
    <location>
        <begin position="218"/>
        <end position="276"/>
    </location>
</feature>
<dbReference type="InterPro" id="IPR036188">
    <property type="entry name" value="FAD/NAD-bd_sf"/>
</dbReference>
<dbReference type="PANTHER" id="PTHR13789">
    <property type="entry name" value="MONOOXYGENASE"/>
    <property type="match status" value="1"/>
</dbReference>
<dbReference type="InterPro" id="IPR002938">
    <property type="entry name" value="FAD-bd"/>
</dbReference>
<evidence type="ECO:0000313" key="5">
    <source>
        <dbReference type="EMBL" id="BAL92385.1"/>
    </source>
</evidence>
<feature type="domain" description="FAD-binding" evidence="4">
    <location>
        <begin position="7"/>
        <end position="169"/>
    </location>
</feature>
<dbReference type="Gene3D" id="3.50.50.60">
    <property type="entry name" value="FAD/NAD(P)-binding domain"/>
    <property type="match status" value="1"/>
</dbReference>
<keyword evidence="6" id="KW-1185">Reference proteome</keyword>
<evidence type="ECO:0000259" key="4">
    <source>
        <dbReference type="Pfam" id="PF01494"/>
    </source>
</evidence>
<dbReference type="STRING" id="512565.AMIS_71650"/>
<organism evidence="5 6">
    <name type="scientific">Actinoplanes missouriensis (strain ATCC 14538 / DSM 43046 / CBS 188.64 / JCM 3121 / NBRC 102363 / NCIMB 12654 / NRRL B-3342 / UNCC 431)</name>
    <dbReference type="NCBI Taxonomy" id="512565"/>
    <lineage>
        <taxon>Bacteria</taxon>
        <taxon>Bacillati</taxon>
        <taxon>Actinomycetota</taxon>
        <taxon>Actinomycetes</taxon>
        <taxon>Micromonosporales</taxon>
        <taxon>Micromonosporaceae</taxon>
        <taxon>Actinoplanes</taxon>
    </lineage>
</organism>
<accession>I0HH98</accession>
<dbReference type="PANTHER" id="PTHR13789:SF309">
    <property type="entry name" value="PUTATIVE (AFU_ORTHOLOGUE AFUA_6G14510)-RELATED"/>
    <property type="match status" value="1"/>
</dbReference>
<dbReference type="GO" id="GO:0071949">
    <property type="term" value="F:FAD binding"/>
    <property type="evidence" value="ECO:0007669"/>
    <property type="project" value="InterPro"/>
</dbReference>
<evidence type="ECO:0000256" key="2">
    <source>
        <dbReference type="ARBA" id="ARBA00023033"/>
    </source>
</evidence>
<dbReference type="KEGG" id="ams:AMIS_71650"/>
<evidence type="ECO:0000313" key="6">
    <source>
        <dbReference type="Proteomes" id="UP000007882"/>
    </source>
</evidence>